<evidence type="ECO:0000256" key="1">
    <source>
        <dbReference type="ARBA" id="ARBA00007787"/>
    </source>
</evidence>
<dbReference type="AlphaFoldDB" id="B8D2T9"/>
<dbReference type="Proteomes" id="UP000006903">
    <property type="component" value="Chromosome"/>
</dbReference>
<dbReference type="Gene3D" id="3.40.30.10">
    <property type="entry name" value="Glutaredoxin"/>
    <property type="match status" value="1"/>
</dbReference>
<dbReference type="HOGENOM" id="CLU_2010202_0_0_2"/>
<dbReference type="RefSeq" id="WP_012607828.1">
    <property type="nucleotide sequence ID" value="NC_011766.1"/>
</dbReference>
<accession>B8D2T9</accession>
<dbReference type="KEGG" id="dka:DKAM_0157"/>
<reference evidence="3 4" key="1">
    <citation type="journal article" date="2009" name="J. Bacteriol.">
        <title>Complete genome sequence of the anaerobic, protein-degrading hyperthermophilic crenarchaeon Desulfurococcus kamchatkensis.</title>
        <authorList>
            <person name="Ravin N.V."/>
            <person name="Mardanov A.V."/>
            <person name="Beletsky A.V."/>
            <person name="Kublanov I.V."/>
            <person name="Kolganova T.V."/>
            <person name="Lebedinsky A.V."/>
            <person name="Chernyh N.A."/>
            <person name="Bonch-Osmolovskaya E.A."/>
            <person name="Skryabin K.G."/>
        </authorList>
    </citation>
    <scope>NUCLEOTIDE SEQUENCE [LARGE SCALE GENOMIC DNA]</scope>
    <source>
        <strain evidence="4">DSM 18924 / JCM 16383 / VKM B-2413 / 1221n</strain>
    </source>
</reference>
<protein>
    <recommendedName>
        <fullName evidence="2">Thioredoxin-like fold domain-containing protein</fullName>
    </recommendedName>
</protein>
<proteinExistence type="inferred from homology"/>
<name>B8D2T9_DESA1</name>
<dbReference type="Pfam" id="PF13192">
    <property type="entry name" value="Thioredoxin_3"/>
    <property type="match status" value="1"/>
</dbReference>
<dbReference type="InterPro" id="IPR012336">
    <property type="entry name" value="Thioredoxin-like_fold"/>
</dbReference>
<dbReference type="GeneID" id="7170467"/>
<sequence>MSELENISKVIVEIQLDFSGESDEALRLLFQVAEELLDRDGIWVEIIPVHIWLDDPLEAESMDLPRIFINGKLRFIGKVPSKKELKSAIMERVGVTPVNKEESGINVTRLYDGGVGDAVLIA</sequence>
<organism evidence="3 4">
    <name type="scientific">Desulfurococcus amylolyticus (strain DSM 18924 / JCM 16383 / VKM B-2413 / 1221n)</name>
    <name type="common">Desulfurococcus kamchatkensis</name>
    <dbReference type="NCBI Taxonomy" id="490899"/>
    <lineage>
        <taxon>Archaea</taxon>
        <taxon>Thermoproteota</taxon>
        <taxon>Thermoprotei</taxon>
        <taxon>Desulfurococcales</taxon>
        <taxon>Desulfurococcaceae</taxon>
        <taxon>Desulfurococcus</taxon>
    </lineage>
</organism>
<dbReference type="STRING" id="490899.DKAM_0157"/>
<dbReference type="eggNOG" id="arCOG01972">
    <property type="taxonomic scope" value="Archaea"/>
</dbReference>
<evidence type="ECO:0000313" key="4">
    <source>
        <dbReference type="Proteomes" id="UP000006903"/>
    </source>
</evidence>
<evidence type="ECO:0000313" key="3">
    <source>
        <dbReference type="EMBL" id="ACL10486.1"/>
    </source>
</evidence>
<comment type="similarity">
    <text evidence="1">Belongs to the glutaredoxin family.</text>
</comment>
<dbReference type="EMBL" id="CP001140">
    <property type="protein sequence ID" value="ACL10486.1"/>
    <property type="molecule type" value="Genomic_DNA"/>
</dbReference>
<gene>
    <name evidence="3" type="ordered locus">DKAM_0157</name>
</gene>
<feature type="domain" description="Thioredoxin-like fold" evidence="2">
    <location>
        <begin position="30"/>
        <end position="88"/>
    </location>
</feature>
<evidence type="ECO:0000259" key="2">
    <source>
        <dbReference type="Pfam" id="PF13192"/>
    </source>
</evidence>